<dbReference type="InterPro" id="IPR000182">
    <property type="entry name" value="GNAT_dom"/>
</dbReference>
<dbReference type="STRING" id="155417.A0A4Q4STV8"/>
<dbReference type="EMBL" id="QJNU01001035">
    <property type="protein sequence ID" value="RYO80680.1"/>
    <property type="molecule type" value="Genomic_DNA"/>
</dbReference>
<name>A0A4Q4STV8_9PEZI</name>
<dbReference type="CDD" id="cd04301">
    <property type="entry name" value="NAT_SF"/>
    <property type="match status" value="1"/>
</dbReference>
<accession>A0A4Q4STV8</accession>
<dbReference type="Pfam" id="PF00583">
    <property type="entry name" value="Acetyltransf_1"/>
    <property type="match status" value="1"/>
</dbReference>
<evidence type="ECO:0000259" key="1">
    <source>
        <dbReference type="PROSITE" id="PS51186"/>
    </source>
</evidence>
<comment type="caution">
    <text evidence="2">The sequence shown here is derived from an EMBL/GenBank/DDBJ whole genome shotgun (WGS) entry which is preliminary data.</text>
</comment>
<dbReference type="Gene3D" id="3.40.630.30">
    <property type="match status" value="1"/>
</dbReference>
<evidence type="ECO:0000313" key="2">
    <source>
        <dbReference type="EMBL" id="RYO80680.1"/>
    </source>
</evidence>
<dbReference type="Proteomes" id="UP000293360">
    <property type="component" value="Unassembled WGS sequence"/>
</dbReference>
<protein>
    <recommendedName>
        <fullName evidence="1">N-acetyltransferase domain-containing protein</fullName>
    </recommendedName>
</protein>
<dbReference type="PROSITE" id="PS51186">
    <property type="entry name" value="GNAT"/>
    <property type="match status" value="1"/>
</dbReference>
<reference evidence="2 3" key="1">
    <citation type="submission" date="2018-06" db="EMBL/GenBank/DDBJ databases">
        <title>Complete Genomes of Monosporascus.</title>
        <authorList>
            <person name="Robinson A.J."/>
            <person name="Natvig D.O."/>
        </authorList>
    </citation>
    <scope>NUCLEOTIDE SEQUENCE [LARGE SCALE GENOMIC DNA]</scope>
    <source>
        <strain evidence="2 3">CBS 110550</strain>
    </source>
</reference>
<sequence length="218" mass="25071">MDLERVTVRLEPADPGVDWKAWLINTEDIEPYDIHSGILKMEVTADMVPTGYDPDQRKVVGRCELWLVLREKMRHEGFELQVDRISETASWLSEEIFTTNGNFRAREFGSTGGKVFGLDLEKGDMIWLEKIWVDKEYRCHGIAKKMLRHANDMIQAEVDSCFIIAYPKPLPGEADPEASRKERYETVWGPFRKMGFRRIGTSAYFLYAPGSLPFSASN</sequence>
<keyword evidence="3" id="KW-1185">Reference proteome</keyword>
<gene>
    <name evidence="2" type="ORF">DL764_009864</name>
</gene>
<dbReference type="SUPFAM" id="SSF55729">
    <property type="entry name" value="Acyl-CoA N-acyltransferases (Nat)"/>
    <property type="match status" value="1"/>
</dbReference>
<organism evidence="2 3">
    <name type="scientific">Monosporascus ibericus</name>
    <dbReference type="NCBI Taxonomy" id="155417"/>
    <lineage>
        <taxon>Eukaryota</taxon>
        <taxon>Fungi</taxon>
        <taxon>Dikarya</taxon>
        <taxon>Ascomycota</taxon>
        <taxon>Pezizomycotina</taxon>
        <taxon>Sordariomycetes</taxon>
        <taxon>Xylariomycetidae</taxon>
        <taxon>Xylariales</taxon>
        <taxon>Xylariales incertae sedis</taxon>
        <taxon>Monosporascus</taxon>
    </lineage>
</organism>
<proteinExistence type="predicted"/>
<dbReference type="GO" id="GO:0016747">
    <property type="term" value="F:acyltransferase activity, transferring groups other than amino-acyl groups"/>
    <property type="evidence" value="ECO:0007669"/>
    <property type="project" value="InterPro"/>
</dbReference>
<dbReference type="OrthoDB" id="508139at2759"/>
<dbReference type="InterPro" id="IPR016181">
    <property type="entry name" value="Acyl_CoA_acyltransferase"/>
</dbReference>
<evidence type="ECO:0000313" key="3">
    <source>
        <dbReference type="Proteomes" id="UP000293360"/>
    </source>
</evidence>
<dbReference type="AlphaFoldDB" id="A0A4Q4STV8"/>
<feature type="domain" description="N-acetyltransferase" evidence="1">
    <location>
        <begin position="64"/>
        <end position="218"/>
    </location>
</feature>